<comment type="caution">
    <text evidence="1">The sequence shown here is derived from an EMBL/GenBank/DDBJ whole genome shotgun (WGS) entry which is preliminary data.</text>
</comment>
<accession>A0A2M7QJD2</accession>
<organism evidence="1 2">
    <name type="scientific">Candidatus Roizmanbacteria bacterium CG_4_10_14_0_8_um_filter_33_9</name>
    <dbReference type="NCBI Taxonomy" id="1974826"/>
    <lineage>
        <taxon>Bacteria</taxon>
        <taxon>Candidatus Roizmaniibacteriota</taxon>
    </lineage>
</organism>
<reference evidence="2" key="1">
    <citation type="submission" date="2017-09" db="EMBL/GenBank/DDBJ databases">
        <title>Depth-based differentiation of microbial function through sediment-hosted aquifers and enrichment of novel symbionts in the deep terrestrial subsurface.</title>
        <authorList>
            <person name="Probst A.J."/>
            <person name="Ladd B."/>
            <person name="Jarett J.K."/>
            <person name="Geller-Mcgrath D.E."/>
            <person name="Sieber C.M.K."/>
            <person name="Emerson J.B."/>
            <person name="Anantharaman K."/>
            <person name="Thomas B.C."/>
            <person name="Malmstrom R."/>
            <person name="Stieglmeier M."/>
            <person name="Klingl A."/>
            <person name="Woyke T."/>
            <person name="Ryan C.M."/>
            <person name="Banfield J.F."/>
        </authorList>
    </citation>
    <scope>NUCLEOTIDE SEQUENCE [LARGE SCALE GENOMIC DNA]</scope>
</reference>
<protein>
    <submittedName>
        <fullName evidence="1">Uncharacterized protein</fullName>
    </submittedName>
</protein>
<gene>
    <name evidence="1" type="ORF">COY87_02825</name>
</gene>
<dbReference type="SUPFAM" id="SSF52540">
    <property type="entry name" value="P-loop containing nucleoside triphosphate hydrolases"/>
    <property type="match status" value="1"/>
</dbReference>
<dbReference type="EMBL" id="PFLI01000097">
    <property type="protein sequence ID" value="PIY72075.1"/>
    <property type="molecule type" value="Genomic_DNA"/>
</dbReference>
<dbReference type="Proteomes" id="UP000229401">
    <property type="component" value="Unassembled WGS sequence"/>
</dbReference>
<dbReference type="InterPro" id="IPR027417">
    <property type="entry name" value="P-loop_NTPase"/>
</dbReference>
<sequence>MKLKFRNITISGGVSTGKNTLLNNLKPYLIPLGWKFTSGGQLLRDFAKEYVQPLASLADKKFHNMLDDRTKRLLTQEGNYVIEAWLAGFMARNLKDTLRVLLICDDDALRIDRVANRDKVSIDNAKKYIREREDVNFKEWKRIYGDYNFFDKKYYHLIIDTYSSGQLETVGKVLDRLGYSAEK</sequence>
<name>A0A2M7QJD2_9BACT</name>
<proteinExistence type="predicted"/>
<evidence type="ECO:0000313" key="2">
    <source>
        <dbReference type="Proteomes" id="UP000229401"/>
    </source>
</evidence>
<dbReference type="Pfam" id="PF13189">
    <property type="entry name" value="Cytidylate_kin2"/>
    <property type="match status" value="1"/>
</dbReference>
<dbReference type="AlphaFoldDB" id="A0A2M7QJD2"/>
<evidence type="ECO:0000313" key="1">
    <source>
        <dbReference type="EMBL" id="PIY72075.1"/>
    </source>
</evidence>
<dbReference type="Gene3D" id="3.40.50.300">
    <property type="entry name" value="P-loop containing nucleotide triphosphate hydrolases"/>
    <property type="match status" value="1"/>
</dbReference>